<evidence type="ECO:0000313" key="7">
    <source>
        <dbReference type="EMBL" id="KIM65621.1"/>
    </source>
</evidence>
<accession>A0A0C3ECH7</accession>
<feature type="transmembrane region" description="Helical" evidence="6">
    <location>
        <begin position="227"/>
        <end position="248"/>
    </location>
</feature>
<evidence type="ECO:0000256" key="1">
    <source>
        <dbReference type="ARBA" id="ARBA00004141"/>
    </source>
</evidence>
<feature type="compositionally biased region" description="Basic and acidic residues" evidence="5">
    <location>
        <begin position="699"/>
        <end position="711"/>
    </location>
</feature>
<dbReference type="STRING" id="1036808.A0A0C3ECH7"/>
<evidence type="ECO:0008006" key="9">
    <source>
        <dbReference type="Google" id="ProtNLM"/>
    </source>
</evidence>
<feature type="transmembrane region" description="Helical" evidence="6">
    <location>
        <begin position="260"/>
        <end position="284"/>
    </location>
</feature>
<evidence type="ECO:0000256" key="4">
    <source>
        <dbReference type="ARBA" id="ARBA00023136"/>
    </source>
</evidence>
<keyword evidence="2 6" id="KW-0812">Transmembrane</keyword>
<dbReference type="FunCoup" id="A0A0C3ECH7">
    <property type="interactions" value="152"/>
</dbReference>
<evidence type="ECO:0000256" key="5">
    <source>
        <dbReference type="SAM" id="MobiDB-lite"/>
    </source>
</evidence>
<feature type="transmembrane region" description="Helical" evidence="6">
    <location>
        <begin position="89"/>
        <end position="107"/>
    </location>
</feature>
<dbReference type="AlphaFoldDB" id="A0A0C3ECH7"/>
<dbReference type="Pfam" id="PF03619">
    <property type="entry name" value="Solute_trans_a"/>
    <property type="match status" value="1"/>
</dbReference>
<protein>
    <recommendedName>
        <fullName evidence="9">DUF300-domain-containing protein</fullName>
    </recommendedName>
</protein>
<sequence length="749" mass="82590">MGILPDLTHGHGAGSRLPQPVLIFAGVSTFVAVVVSGISIWLQLRNYRKPLLQRMVIRIMLMVPLYAVASLISLFSLEAAFFIDAIRDIYEAFVIYCFFVLLLDYLGGERSLLMMLHGRPPIPAIFPVSLWRNEIDVSDPYTFLFLKRGILQYVQVKPLLALASLIMKATGTYNEGDFRARSGYLYLSIIYNTSICLALWCLAVFWMCVNNDLKPFRPVPKFLCVKGILFFSFWQSILISTLVALSVITRLGPYTDREHISLGLTDTLICFEMPFFAAAHMYAFSYRDFIQPPPSSPRKNGALIFVSRMRLAYAFRDAFGLKDVVEDTRTTLRGEGINYRAFEPTEGGMHIGAARERRIRAGLRYLAGGKRKYWLPEARGPGEVSGYSESDVAALLSAEEAEGLINDTPDMHHQYSAAARIPGDDAGAPDDDEYSLRFSDALAGPGGVDELLYEHAKKNVFGDYLYPVVDVSSEEARWAMWDEESRVARESICAVSGRKEDKQPTESTSTPGYGATQSVQRTVIKYEDADKGFGRQERVVDFEEGDSSSISDGMRLAWTKVGAKSKISSSPSLHASARDVSHLRNPTHPSFSVSSSKSQSRITSPPMGSGSEAHIQAPPAMRSASHNSHSSSRSKSSRTPLAKDDAVDLIIPASDSRRKPSSSPQLPALVRVWDESSASSVNHSQVRIGSASSRSPVSENDKDARVGREVDVPEVVEPDDTVFAQTSPPYAQGGGYYNTASGDEDNPWA</sequence>
<keyword evidence="8" id="KW-1185">Reference proteome</keyword>
<feature type="compositionally biased region" description="Polar residues" evidence="5">
    <location>
        <begin position="676"/>
        <end position="698"/>
    </location>
</feature>
<organism evidence="7 8">
    <name type="scientific">Scleroderma citrinum Foug A</name>
    <dbReference type="NCBI Taxonomy" id="1036808"/>
    <lineage>
        <taxon>Eukaryota</taxon>
        <taxon>Fungi</taxon>
        <taxon>Dikarya</taxon>
        <taxon>Basidiomycota</taxon>
        <taxon>Agaricomycotina</taxon>
        <taxon>Agaricomycetes</taxon>
        <taxon>Agaricomycetidae</taxon>
        <taxon>Boletales</taxon>
        <taxon>Sclerodermatineae</taxon>
        <taxon>Sclerodermataceae</taxon>
        <taxon>Scleroderma</taxon>
    </lineage>
</organism>
<evidence type="ECO:0000256" key="2">
    <source>
        <dbReference type="ARBA" id="ARBA00022692"/>
    </source>
</evidence>
<dbReference type="GO" id="GO:0016020">
    <property type="term" value="C:membrane"/>
    <property type="evidence" value="ECO:0007669"/>
    <property type="project" value="UniProtKB-SubCell"/>
</dbReference>
<evidence type="ECO:0000256" key="3">
    <source>
        <dbReference type="ARBA" id="ARBA00022989"/>
    </source>
</evidence>
<reference evidence="8" key="2">
    <citation type="submission" date="2015-01" db="EMBL/GenBank/DDBJ databases">
        <title>Evolutionary Origins and Diversification of the Mycorrhizal Mutualists.</title>
        <authorList>
            <consortium name="DOE Joint Genome Institute"/>
            <consortium name="Mycorrhizal Genomics Consortium"/>
            <person name="Kohler A."/>
            <person name="Kuo A."/>
            <person name="Nagy L.G."/>
            <person name="Floudas D."/>
            <person name="Copeland A."/>
            <person name="Barry K.W."/>
            <person name="Cichocki N."/>
            <person name="Veneault-Fourrey C."/>
            <person name="LaButti K."/>
            <person name="Lindquist E.A."/>
            <person name="Lipzen A."/>
            <person name="Lundell T."/>
            <person name="Morin E."/>
            <person name="Murat C."/>
            <person name="Riley R."/>
            <person name="Ohm R."/>
            <person name="Sun H."/>
            <person name="Tunlid A."/>
            <person name="Henrissat B."/>
            <person name="Grigoriev I.V."/>
            <person name="Hibbett D.S."/>
            <person name="Martin F."/>
        </authorList>
    </citation>
    <scope>NUCLEOTIDE SEQUENCE [LARGE SCALE GENOMIC DNA]</scope>
    <source>
        <strain evidence="8">Foug A</strain>
    </source>
</reference>
<feature type="region of interest" description="Disordered" evidence="5">
    <location>
        <begin position="567"/>
        <end position="749"/>
    </location>
</feature>
<feature type="transmembrane region" description="Helical" evidence="6">
    <location>
        <begin position="20"/>
        <end position="42"/>
    </location>
</feature>
<keyword evidence="3 6" id="KW-1133">Transmembrane helix</keyword>
<gene>
    <name evidence="7" type="ORF">SCLCIDRAFT_441825</name>
</gene>
<dbReference type="SMART" id="SM01417">
    <property type="entry name" value="Solute_trans_a"/>
    <property type="match status" value="1"/>
</dbReference>
<dbReference type="InterPro" id="IPR005178">
    <property type="entry name" value="Ostalpha/TMEM184C"/>
</dbReference>
<dbReference type="OrthoDB" id="5348404at2759"/>
<reference evidence="7 8" key="1">
    <citation type="submission" date="2014-04" db="EMBL/GenBank/DDBJ databases">
        <authorList>
            <consortium name="DOE Joint Genome Institute"/>
            <person name="Kuo A."/>
            <person name="Kohler A."/>
            <person name="Nagy L.G."/>
            <person name="Floudas D."/>
            <person name="Copeland A."/>
            <person name="Barry K.W."/>
            <person name="Cichocki N."/>
            <person name="Veneault-Fourrey C."/>
            <person name="LaButti K."/>
            <person name="Lindquist E.A."/>
            <person name="Lipzen A."/>
            <person name="Lundell T."/>
            <person name="Morin E."/>
            <person name="Murat C."/>
            <person name="Sun H."/>
            <person name="Tunlid A."/>
            <person name="Henrissat B."/>
            <person name="Grigoriev I.V."/>
            <person name="Hibbett D.S."/>
            <person name="Martin F."/>
            <person name="Nordberg H.P."/>
            <person name="Cantor M.N."/>
            <person name="Hua S.X."/>
        </authorList>
    </citation>
    <scope>NUCLEOTIDE SEQUENCE [LARGE SCALE GENOMIC DNA]</scope>
    <source>
        <strain evidence="7 8">Foug A</strain>
    </source>
</reference>
<dbReference type="Proteomes" id="UP000053989">
    <property type="component" value="Unassembled WGS sequence"/>
</dbReference>
<feature type="compositionally biased region" description="Low complexity" evidence="5">
    <location>
        <begin position="590"/>
        <end position="604"/>
    </location>
</feature>
<keyword evidence="4 6" id="KW-0472">Membrane</keyword>
<proteinExistence type="predicted"/>
<feature type="transmembrane region" description="Helical" evidence="6">
    <location>
        <begin position="63"/>
        <end position="83"/>
    </location>
</feature>
<feature type="region of interest" description="Disordered" evidence="5">
    <location>
        <begin position="495"/>
        <end position="516"/>
    </location>
</feature>
<dbReference type="EMBL" id="KN822021">
    <property type="protein sequence ID" value="KIM65621.1"/>
    <property type="molecule type" value="Genomic_DNA"/>
</dbReference>
<feature type="compositionally biased region" description="Polar residues" evidence="5">
    <location>
        <begin position="505"/>
        <end position="516"/>
    </location>
</feature>
<dbReference type="InParanoid" id="A0A0C3ECH7"/>
<feature type="compositionally biased region" description="Low complexity" evidence="5">
    <location>
        <begin position="622"/>
        <end position="638"/>
    </location>
</feature>
<evidence type="ECO:0000256" key="6">
    <source>
        <dbReference type="SAM" id="Phobius"/>
    </source>
</evidence>
<feature type="transmembrane region" description="Helical" evidence="6">
    <location>
        <begin position="184"/>
        <end position="207"/>
    </location>
</feature>
<dbReference type="PANTHER" id="PTHR23423">
    <property type="entry name" value="ORGANIC SOLUTE TRANSPORTER-RELATED"/>
    <property type="match status" value="1"/>
</dbReference>
<dbReference type="HOGENOM" id="CLU_012923_4_1_1"/>
<evidence type="ECO:0000313" key="8">
    <source>
        <dbReference type="Proteomes" id="UP000053989"/>
    </source>
</evidence>
<comment type="subcellular location">
    <subcellularLocation>
        <location evidence="1">Membrane</location>
        <topology evidence="1">Multi-pass membrane protein</topology>
    </subcellularLocation>
</comment>
<name>A0A0C3ECH7_9AGAM</name>